<gene>
    <name evidence="8" type="ORF">HZR21_05395</name>
</gene>
<accession>A0A7V8N0Q6</accession>
<dbReference type="PANTHER" id="PTHR23528">
    <property type="match status" value="1"/>
</dbReference>
<sequence length="419" mass="45249">MTEEVGKTIPLKRLVPGLIIGPAAWLGPYIVAASLFLPTLIQKIDAGNKIELVALFSTCGMIVAAISNMVAGYFSDRTYSKYGQRTPWLLGGAFAFMLTMILASFANTIPYLLIVWMISQVALNFIVAPMVAWIDMAPEDGKATASSAYGGLGMALGNNGFSIFGAMLLGQFRLGFIIFGIITFVGTLIAVLIVKEPSNLNDKAAISKKEKTAKEKTTLKDLKNVFPSWKIGRDYYLALAGKLLQGIGNFAITGYLLYIMTDFMGKNTSGAQGYIQIVNTIMLVFGISKGFLAGPLSDKYKLLKYPIALSTLCLAAGALSIFFFRNDASIWIYGLMAGLGMGIWNSLDNLLNLEVIPDKERVAFFLGVYNLGNTVTQAFAPVIAAFVISVFGFSAIFIVSFAFALLGGICIMSIKSVKR</sequence>
<dbReference type="PANTHER" id="PTHR23528:SF1">
    <property type="entry name" value="MAJOR FACILITATOR SUPERFAMILY (MFS) PROFILE DOMAIN-CONTAINING PROTEIN"/>
    <property type="match status" value="1"/>
</dbReference>
<feature type="transmembrane region" description="Helical" evidence="6">
    <location>
        <begin position="17"/>
        <end position="41"/>
    </location>
</feature>
<dbReference type="RefSeq" id="WP_180746779.1">
    <property type="nucleotide sequence ID" value="NZ_CBCRWQ010000008.1"/>
</dbReference>
<feature type="transmembrane region" description="Helical" evidence="6">
    <location>
        <begin position="330"/>
        <end position="351"/>
    </location>
</feature>
<evidence type="ECO:0000256" key="6">
    <source>
        <dbReference type="SAM" id="Phobius"/>
    </source>
</evidence>
<feature type="transmembrane region" description="Helical" evidence="6">
    <location>
        <begin position="394"/>
        <end position="414"/>
    </location>
</feature>
<keyword evidence="5 6" id="KW-0472">Membrane</keyword>
<reference evidence="8 9" key="1">
    <citation type="submission" date="2020-07" db="EMBL/GenBank/DDBJ databases">
        <authorList>
            <person name="Hilgarth M."/>
            <person name="Werum V."/>
            <person name="Vogel R.F."/>
        </authorList>
    </citation>
    <scope>NUCLEOTIDE SEQUENCE [LARGE SCALE GENOMIC DNA]</scope>
    <source>
        <strain evidence="8 9">DSM 28961</strain>
    </source>
</reference>
<feature type="transmembrane region" description="Helical" evidence="6">
    <location>
        <begin position="111"/>
        <end position="134"/>
    </location>
</feature>
<name>A0A7V8N0Q6_9LACT</name>
<organism evidence="8 9">
    <name type="scientific">Pseudolactococcus laudensis</name>
    <dbReference type="NCBI Taxonomy" id="1494461"/>
    <lineage>
        <taxon>Bacteria</taxon>
        <taxon>Bacillati</taxon>
        <taxon>Bacillota</taxon>
        <taxon>Bacilli</taxon>
        <taxon>Lactobacillales</taxon>
        <taxon>Streptococcaceae</taxon>
        <taxon>Pseudolactococcus</taxon>
    </lineage>
</organism>
<dbReference type="GO" id="GO:0022857">
    <property type="term" value="F:transmembrane transporter activity"/>
    <property type="evidence" value="ECO:0007669"/>
    <property type="project" value="InterPro"/>
</dbReference>
<evidence type="ECO:0000256" key="1">
    <source>
        <dbReference type="ARBA" id="ARBA00004651"/>
    </source>
</evidence>
<comment type="caution">
    <text evidence="8">The sequence shown here is derived from an EMBL/GenBank/DDBJ whole genome shotgun (WGS) entry which is preliminary data.</text>
</comment>
<evidence type="ECO:0000256" key="3">
    <source>
        <dbReference type="ARBA" id="ARBA00022692"/>
    </source>
</evidence>
<dbReference type="InterPro" id="IPR036259">
    <property type="entry name" value="MFS_trans_sf"/>
</dbReference>
<feature type="transmembrane region" description="Helical" evidence="6">
    <location>
        <begin position="305"/>
        <end position="324"/>
    </location>
</feature>
<proteinExistence type="predicted"/>
<keyword evidence="2" id="KW-0813">Transport</keyword>
<evidence type="ECO:0000313" key="8">
    <source>
        <dbReference type="EMBL" id="MBA0016585.1"/>
    </source>
</evidence>
<dbReference type="InterPro" id="IPR020846">
    <property type="entry name" value="MFS_dom"/>
</dbReference>
<evidence type="ECO:0000313" key="9">
    <source>
        <dbReference type="Proteomes" id="UP000530186"/>
    </source>
</evidence>
<feature type="transmembrane region" description="Helical" evidence="6">
    <location>
        <begin position="174"/>
        <end position="194"/>
    </location>
</feature>
<evidence type="ECO:0000256" key="2">
    <source>
        <dbReference type="ARBA" id="ARBA00022448"/>
    </source>
</evidence>
<evidence type="ECO:0000259" key="7">
    <source>
        <dbReference type="PROSITE" id="PS50850"/>
    </source>
</evidence>
<evidence type="ECO:0000256" key="4">
    <source>
        <dbReference type="ARBA" id="ARBA00022989"/>
    </source>
</evidence>
<evidence type="ECO:0000256" key="5">
    <source>
        <dbReference type="ARBA" id="ARBA00023136"/>
    </source>
</evidence>
<keyword evidence="4 6" id="KW-1133">Transmembrane helix</keyword>
<feature type="domain" description="Major facilitator superfamily (MFS) profile" evidence="7">
    <location>
        <begin position="1"/>
        <end position="419"/>
    </location>
</feature>
<dbReference type="GO" id="GO:0005886">
    <property type="term" value="C:plasma membrane"/>
    <property type="evidence" value="ECO:0007669"/>
    <property type="project" value="UniProtKB-SubCell"/>
</dbReference>
<protein>
    <submittedName>
        <fullName evidence="8">MFS transporter</fullName>
    </submittedName>
</protein>
<feature type="transmembrane region" description="Helical" evidence="6">
    <location>
        <begin position="273"/>
        <end position="293"/>
    </location>
</feature>
<feature type="transmembrane region" description="Helical" evidence="6">
    <location>
        <begin position="86"/>
        <end position="105"/>
    </location>
</feature>
<keyword evidence="9" id="KW-1185">Reference proteome</keyword>
<dbReference type="SUPFAM" id="SSF103473">
    <property type="entry name" value="MFS general substrate transporter"/>
    <property type="match status" value="1"/>
</dbReference>
<dbReference type="Pfam" id="PF07690">
    <property type="entry name" value="MFS_1"/>
    <property type="match status" value="1"/>
</dbReference>
<dbReference type="InterPro" id="IPR011701">
    <property type="entry name" value="MFS"/>
</dbReference>
<dbReference type="PROSITE" id="PS50850">
    <property type="entry name" value="MFS"/>
    <property type="match status" value="1"/>
</dbReference>
<dbReference type="Proteomes" id="UP000530186">
    <property type="component" value="Unassembled WGS sequence"/>
</dbReference>
<feature type="transmembrane region" description="Helical" evidence="6">
    <location>
        <begin position="363"/>
        <end position="388"/>
    </location>
</feature>
<feature type="transmembrane region" description="Helical" evidence="6">
    <location>
        <begin position="235"/>
        <end position="261"/>
    </location>
</feature>
<dbReference type="Gene3D" id="1.20.1250.20">
    <property type="entry name" value="MFS general substrate transporter like domains"/>
    <property type="match status" value="1"/>
</dbReference>
<comment type="subcellular location">
    <subcellularLocation>
        <location evidence="1">Cell membrane</location>
        <topology evidence="1">Multi-pass membrane protein</topology>
    </subcellularLocation>
</comment>
<dbReference type="GeneID" id="303194951"/>
<dbReference type="EMBL" id="JACBNY010000007">
    <property type="protein sequence ID" value="MBA0016585.1"/>
    <property type="molecule type" value="Genomic_DNA"/>
</dbReference>
<keyword evidence="3 6" id="KW-0812">Transmembrane</keyword>
<dbReference type="AlphaFoldDB" id="A0A7V8N0Q6"/>
<feature type="transmembrane region" description="Helical" evidence="6">
    <location>
        <begin position="53"/>
        <end position="74"/>
    </location>
</feature>